<dbReference type="Pfam" id="PF17769">
    <property type="entry name" value="PurK_C"/>
    <property type="match status" value="1"/>
</dbReference>
<dbReference type="HAMAP" id="MF_01928">
    <property type="entry name" value="PurK"/>
    <property type="match status" value="1"/>
</dbReference>
<dbReference type="InterPro" id="IPR040686">
    <property type="entry name" value="PurK_C"/>
</dbReference>
<comment type="function">
    <text evidence="5">Catalyzes the ATP-dependent conversion of 5-aminoimidazole ribonucleotide (AIR) and HCO(3)(-) to N5-carboxyaminoimidazole ribonucleotide (N5-CAIR).</text>
</comment>
<dbReference type="PANTHER" id="PTHR11609">
    <property type="entry name" value="PURINE BIOSYNTHESIS PROTEIN 6/7, PUR6/7"/>
    <property type="match status" value="1"/>
</dbReference>
<name>A0A7H0SMG9_9CORY</name>
<dbReference type="GO" id="GO:0006189">
    <property type="term" value="P:'de novo' IMP biosynthetic process"/>
    <property type="evidence" value="ECO:0007669"/>
    <property type="project" value="UniProtKB-UniRule"/>
</dbReference>
<dbReference type="KEGG" id="cpoy:GP475_03085"/>
<evidence type="ECO:0000313" key="8">
    <source>
        <dbReference type="Proteomes" id="UP000516320"/>
    </source>
</evidence>
<evidence type="ECO:0000256" key="1">
    <source>
        <dbReference type="ARBA" id="ARBA00022598"/>
    </source>
</evidence>
<keyword evidence="8" id="KW-1185">Reference proteome</keyword>
<dbReference type="SUPFAM" id="SSF51246">
    <property type="entry name" value="Rudiment single hybrid motif"/>
    <property type="match status" value="1"/>
</dbReference>
<keyword evidence="3 5" id="KW-0658">Purine biosynthesis</keyword>
<dbReference type="InterPro" id="IPR003135">
    <property type="entry name" value="ATP-grasp_carboxylate-amine"/>
</dbReference>
<dbReference type="AlphaFoldDB" id="A0A7H0SMG9"/>
<feature type="binding site" evidence="5">
    <location>
        <position position="117"/>
    </location>
    <ligand>
        <name>ATP</name>
        <dbReference type="ChEBI" id="CHEBI:30616"/>
    </ligand>
</feature>
<dbReference type="SUPFAM" id="SSF56059">
    <property type="entry name" value="Glutathione synthetase ATP-binding domain-like"/>
    <property type="match status" value="1"/>
</dbReference>
<dbReference type="GO" id="GO:0004638">
    <property type="term" value="F:phosphoribosylaminoimidazole carboxylase activity"/>
    <property type="evidence" value="ECO:0007669"/>
    <property type="project" value="InterPro"/>
</dbReference>
<organism evidence="7 8">
    <name type="scientific">Corynebacterium poyangense</name>
    <dbReference type="NCBI Taxonomy" id="2684405"/>
    <lineage>
        <taxon>Bacteria</taxon>
        <taxon>Bacillati</taxon>
        <taxon>Actinomycetota</taxon>
        <taxon>Actinomycetes</taxon>
        <taxon>Mycobacteriales</taxon>
        <taxon>Corynebacteriaceae</taxon>
        <taxon>Corynebacterium</taxon>
    </lineage>
</organism>
<dbReference type="Gene3D" id="3.30.470.20">
    <property type="entry name" value="ATP-grasp fold, B domain"/>
    <property type="match status" value="1"/>
</dbReference>
<dbReference type="Gene3D" id="3.40.50.20">
    <property type="match status" value="1"/>
</dbReference>
<keyword evidence="1 5" id="KW-0436">Ligase</keyword>
<dbReference type="PANTHER" id="PTHR11609:SF5">
    <property type="entry name" value="PHOSPHORIBOSYLAMINOIMIDAZOLE CARBOXYLASE"/>
    <property type="match status" value="1"/>
</dbReference>
<reference evidence="7 8" key="1">
    <citation type="submission" date="2019-12" db="EMBL/GenBank/DDBJ databases">
        <title>Corynebacterium sp. nov., isolated from feces of the Anser Albifrons in China.</title>
        <authorList>
            <person name="Liu Q."/>
        </authorList>
    </citation>
    <scope>NUCLEOTIDE SEQUENCE [LARGE SCALE GENOMIC DNA]</scope>
    <source>
        <strain evidence="7 8">4H37-19</strain>
    </source>
</reference>
<dbReference type="Proteomes" id="UP000516320">
    <property type="component" value="Chromosome"/>
</dbReference>
<comment type="catalytic activity">
    <reaction evidence="5 6">
        <text>5-amino-1-(5-phospho-beta-D-ribosyl)imidazole + hydrogencarbonate + ATP = 5-carboxyamino-1-(5-phospho-D-ribosyl)imidazole + ADP + phosphate + 2 H(+)</text>
        <dbReference type="Rhea" id="RHEA:19317"/>
        <dbReference type="ChEBI" id="CHEBI:15378"/>
        <dbReference type="ChEBI" id="CHEBI:17544"/>
        <dbReference type="ChEBI" id="CHEBI:30616"/>
        <dbReference type="ChEBI" id="CHEBI:43474"/>
        <dbReference type="ChEBI" id="CHEBI:58730"/>
        <dbReference type="ChEBI" id="CHEBI:137981"/>
        <dbReference type="ChEBI" id="CHEBI:456216"/>
        <dbReference type="EC" id="6.3.4.18"/>
    </reaction>
</comment>
<accession>A0A7H0SMG9</accession>
<feature type="binding site" evidence="5">
    <location>
        <position position="202"/>
    </location>
    <ligand>
        <name>ATP</name>
        <dbReference type="ChEBI" id="CHEBI:30616"/>
    </ligand>
</feature>
<evidence type="ECO:0000256" key="4">
    <source>
        <dbReference type="ARBA" id="ARBA00022840"/>
    </source>
</evidence>
<comment type="subunit">
    <text evidence="5 6">Homodimer.</text>
</comment>
<dbReference type="GO" id="GO:0005829">
    <property type="term" value="C:cytosol"/>
    <property type="evidence" value="ECO:0007669"/>
    <property type="project" value="TreeGrafter"/>
</dbReference>
<dbReference type="Pfam" id="PF02222">
    <property type="entry name" value="ATP-grasp"/>
    <property type="match status" value="1"/>
</dbReference>
<dbReference type="Pfam" id="PF22660">
    <property type="entry name" value="RS_preATP-grasp-like"/>
    <property type="match status" value="1"/>
</dbReference>
<evidence type="ECO:0000256" key="2">
    <source>
        <dbReference type="ARBA" id="ARBA00022741"/>
    </source>
</evidence>
<dbReference type="GO" id="GO:0046872">
    <property type="term" value="F:metal ion binding"/>
    <property type="evidence" value="ECO:0007669"/>
    <property type="project" value="InterPro"/>
</dbReference>
<feature type="binding site" evidence="5">
    <location>
        <position position="157"/>
    </location>
    <ligand>
        <name>ATP</name>
        <dbReference type="ChEBI" id="CHEBI:30616"/>
    </ligand>
</feature>
<dbReference type="GO" id="GO:0005524">
    <property type="term" value="F:ATP binding"/>
    <property type="evidence" value="ECO:0007669"/>
    <property type="project" value="UniProtKB-UniRule"/>
</dbReference>
<sequence length="408" mass="43854">MTHSSSADQHPAHAPGVPITTVIGDGQLARMMHSAAIELGQSIRLLAGAPHASAAQVVSDCLIGDYTNLADLRQAAAGATALTFDHEHVPTECLHKLIAEGVNVQPGPEALIYAQDKLLMRQKLREIGAPVPPFAAINCEQDIRDFAEAVSGEVCLKACRGGYDGHGVWFPSTPDEAAALVTKLRAQETPLMAEKKVPLTRELSTMVARRPSGEVRAWPVVESVQSEGICAEAVAPAPGLSPELSRRAQDLAVRIAEELGVTGVLAVELFEYLDEANQPSIAVNELAMRPHNTGHWTQDGCVTSQFEQHLRAVNDQPLGATSMLAPVTVMANVLGGANDPAMPMSQRMMEVWRRFPEAKIHLYGKTHRPGRKIGHVNVSGDDVATTRENARLAADFLVHAEWADGMEI</sequence>
<keyword evidence="2 5" id="KW-0547">Nucleotide-binding</keyword>
<evidence type="ECO:0000256" key="6">
    <source>
        <dbReference type="RuleBase" id="RU361200"/>
    </source>
</evidence>
<evidence type="ECO:0000313" key="7">
    <source>
        <dbReference type="EMBL" id="QNQ89744.1"/>
    </source>
</evidence>
<dbReference type="RefSeq" id="WP_187975196.1">
    <property type="nucleotide sequence ID" value="NZ_CP046884.1"/>
</dbReference>
<dbReference type="NCBIfam" id="NF004679">
    <property type="entry name" value="PRK06019.1-5"/>
    <property type="match status" value="1"/>
</dbReference>
<dbReference type="InterPro" id="IPR016185">
    <property type="entry name" value="PreATP-grasp_dom_sf"/>
</dbReference>
<comment type="pathway">
    <text evidence="5 6">Purine metabolism; IMP biosynthesis via de novo pathway; 5-amino-1-(5-phospho-D-ribosyl)imidazole-4-carboxylate from 5-amino-1-(5-phospho-D-ribosyl)imidazole (N5-CAIR route): step 1/2.</text>
</comment>
<dbReference type="FunFam" id="3.30.470.20:FF:000029">
    <property type="entry name" value="N5-carboxyaminoimidazole ribonucleotide synthase"/>
    <property type="match status" value="1"/>
</dbReference>
<comment type="function">
    <text evidence="6">Catalyzes the ATP-dependent conversion of 5-aminoimidazole ribonucleotide (AIR) and HCO(3)- to N5-carboxyaminoimidazole ribonucleotide (N5-CAIR).</text>
</comment>
<dbReference type="InterPro" id="IPR011761">
    <property type="entry name" value="ATP-grasp"/>
</dbReference>
<gene>
    <name evidence="5 6" type="primary">purK</name>
    <name evidence="7" type="ORF">GP475_03085</name>
</gene>
<dbReference type="EMBL" id="CP046884">
    <property type="protein sequence ID" value="QNQ89744.1"/>
    <property type="molecule type" value="Genomic_DNA"/>
</dbReference>
<dbReference type="NCBIfam" id="TIGR01161">
    <property type="entry name" value="purK"/>
    <property type="match status" value="1"/>
</dbReference>
<dbReference type="Gene3D" id="3.30.1490.20">
    <property type="entry name" value="ATP-grasp fold, A domain"/>
    <property type="match status" value="1"/>
</dbReference>
<dbReference type="EC" id="6.3.4.18" evidence="5 6"/>
<dbReference type="InterPro" id="IPR013815">
    <property type="entry name" value="ATP_grasp_subdomain_1"/>
</dbReference>
<dbReference type="PROSITE" id="PS50975">
    <property type="entry name" value="ATP_GRASP"/>
    <property type="match status" value="1"/>
</dbReference>
<dbReference type="InterPro" id="IPR011054">
    <property type="entry name" value="Rudment_hybrid_motif"/>
</dbReference>
<evidence type="ECO:0000256" key="3">
    <source>
        <dbReference type="ARBA" id="ARBA00022755"/>
    </source>
</evidence>
<dbReference type="NCBIfam" id="NF004680">
    <property type="entry name" value="PRK06019.1-6"/>
    <property type="match status" value="1"/>
</dbReference>
<comment type="similarity">
    <text evidence="5 6">Belongs to the PurK/PurT family.</text>
</comment>
<feature type="binding site" evidence="5">
    <location>
        <begin position="194"/>
        <end position="197"/>
    </location>
    <ligand>
        <name>ATP</name>
        <dbReference type="ChEBI" id="CHEBI:30616"/>
    </ligand>
</feature>
<feature type="binding site" evidence="5">
    <location>
        <begin position="284"/>
        <end position="285"/>
    </location>
    <ligand>
        <name>ATP</name>
        <dbReference type="ChEBI" id="CHEBI:30616"/>
    </ligand>
</feature>
<dbReference type="UniPathway" id="UPA00074">
    <property type="reaction ID" value="UER00942"/>
</dbReference>
<dbReference type="InterPro" id="IPR005875">
    <property type="entry name" value="PurK"/>
</dbReference>
<dbReference type="InterPro" id="IPR054350">
    <property type="entry name" value="PurT/PurK_preATP-grasp"/>
</dbReference>
<comment type="caution">
    <text evidence="5">Lacks conserved residue(s) required for the propagation of feature annotation.</text>
</comment>
<evidence type="ECO:0000256" key="5">
    <source>
        <dbReference type="HAMAP-Rule" id="MF_01928"/>
    </source>
</evidence>
<dbReference type="GO" id="GO:0034028">
    <property type="term" value="F:5-(carboxyamino)imidazole ribonucleotide synthase activity"/>
    <property type="evidence" value="ECO:0007669"/>
    <property type="project" value="UniProtKB-UniRule"/>
</dbReference>
<dbReference type="SUPFAM" id="SSF52440">
    <property type="entry name" value="PreATP-grasp domain"/>
    <property type="match status" value="1"/>
</dbReference>
<proteinExistence type="inferred from homology"/>
<protein>
    <recommendedName>
        <fullName evidence="5 6">N5-carboxyaminoimidazole ribonucleotide synthase</fullName>
        <shortName evidence="5 6">N5-CAIR synthase</shortName>
        <ecNumber evidence="5 6">6.3.4.18</ecNumber>
    </recommendedName>
    <alternativeName>
        <fullName evidence="5 6">5-(carboxyamino)imidazole ribonucleotide synthetase</fullName>
    </alternativeName>
</protein>
<keyword evidence="4 5" id="KW-0067">ATP-binding</keyword>